<sequence>MNHPKEFTVDDKGNIYVVDSMNMAIRKISDFIMIIWKNVMKITEQLGKTVVLTKVDQITIYRSESFPMRVTGWLVELMAYAFLVVSPPDMSQCLDEMVAAASNKTSSWRWRMSSSCPAMVMSCWSSMPQMTVNSPISREKSQGLDPNMRDQVIYSSPNFDPKVSLSWVHKDTSTADLEAGALTLKTDLKGRTQQKKLLVKENFDCFVSCKTTIDDIESKLRQIEEDPEGVGTAHLYLVTLKISGVANCASEPLFEKQAQAEKIRSVQGMLQRFRTLFNLPSAIHGNIRKGEYDLAVREFQKAKSIVLPSHERFVKGGNDF</sequence>
<keyword evidence="7" id="KW-1185">Reference proteome</keyword>
<dbReference type="AlphaFoldDB" id="A0A804QMH1"/>
<dbReference type="GO" id="GO:0015031">
    <property type="term" value="P:protein transport"/>
    <property type="evidence" value="ECO:0007669"/>
    <property type="project" value="UniProtKB-KW"/>
</dbReference>
<evidence type="ECO:0000256" key="3">
    <source>
        <dbReference type="ARBA" id="ARBA00022483"/>
    </source>
</evidence>
<dbReference type="InterPro" id="IPR029175">
    <property type="entry name" value="EXOC2/Sec5"/>
</dbReference>
<dbReference type="PANTHER" id="PTHR13043:SF1">
    <property type="entry name" value="EXOCYST COMPLEX COMPONENT 2"/>
    <property type="match status" value="1"/>
</dbReference>
<protein>
    <recommendedName>
        <fullName evidence="4">Exocyst complex component SEC5</fullName>
    </recommendedName>
</protein>
<comment type="function">
    <text evidence="4">Component of the exocyst complex involved in the docking of exocytic vesicles with fusion sites on the plasma membrane.</text>
</comment>
<dbReference type="Gene3D" id="2.120.10.30">
    <property type="entry name" value="TolB, C-terminal domain"/>
    <property type="match status" value="1"/>
</dbReference>
<dbReference type="EnsemblPlants" id="Zm00001eb342060_T001">
    <property type="protein sequence ID" value="Zm00001eb342060_P001"/>
    <property type="gene ID" value="Zm00001eb342060"/>
</dbReference>
<proteinExistence type="inferred from homology"/>
<reference evidence="6" key="2">
    <citation type="submission" date="2019-07" db="EMBL/GenBank/DDBJ databases">
        <authorList>
            <person name="Seetharam A."/>
            <person name="Woodhouse M."/>
            <person name="Cannon E."/>
        </authorList>
    </citation>
    <scope>NUCLEOTIDE SEQUENCE [LARGE SCALE GENOMIC DNA]</scope>
    <source>
        <strain evidence="6">cv. B73</strain>
    </source>
</reference>
<evidence type="ECO:0000256" key="4">
    <source>
        <dbReference type="RuleBase" id="RU365069"/>
    </source>
</evidence>
<comment type="similarity">
    <text evidence="1 4">Belongs to the SEC5 family.</text>
</comment>
<evidence type="ECO:0000313" key="7">
    <source>
        <dbReference type="Proteomes" id="UP000007305"/>
    </source>
</evidence>
<accession>A0A804QMH1</accession>
<evidence type="ECO:0000256" key="1">
    <source>
        <dbReference type="ARBA" id="ARBA00010578"/>
    </source>
</evidence>
<dbReference type="InterPro" id="IPR001736">
    <property type="entry name" value="PLipase_D/transphosphatidylase"/>
</dbReference>
<dbReference type="GO" id="GO:0006887">
    <property type="term" value="P:exocytosis"/>
    <property type="evidence" value="ECO:0007669"/>
    <property type="project" value="UniProtKB-KW"/>
</dbReference>
<dbReference type="GO" id="GO:0000145">
    <property type="term" value="C:exocyst"/>
    <property type="evidence" value="ECO:0007669"/>
    <property type="project" value="UniProtKB-UniRule"/>
</dbReference>
<reference evidence="6" key="3">
    <citation type="submission" date="2021-05" db="UniProtKB">
        <authorList>
            <consortium name="EnsemblPlants"/>
        </authorList>
    </citation>
    <scope>IDENTIFICATION</scope>
    <source>
        <strain evidence="6">cv. B73</strain>
    </source>
</reference>
<dbReference type="PANTHER" id="PTHR13043">
    <property type="entry name" value="EXOCYST COMPLEX COMPONENT SEC5"/>
    <property type="match status" value="1"/>
</dbReference>
<keyword evidence="3 4" id="KW-0268">Exocytosis</keyword>
<dbReference type="GO" id="GO:0006893">
    <property type="term" value="P:Golgi to plasma membrane transport"/>
    <property type="evidence" value="ECO:0007669"/>
    <property type="project" value="UniProtKB-UniRule"/>
</dbReference>
<evidence type="ECO:0000256" key="2">
    <source>
        <dbReference type="ARBA" id="ARBA00022448"/>
    </source>
</evidence>
<dbReference type="Gramene" id="Zm00001eb342060_T001">
    <property type="protein sequence ID" value="Zm00001eb342060_P001"/>
    <property type="gene ID" value="Zm00001eb342060"/>
</dbReference>
<keyword evidence="4" id="KW-0653">Protein transport</keyword>
<evidence type="ECO:0000259" key="5">
    <source>
        <dbReference type="PROSITE" id="PS50035"/>
    </source>
</evidence>
<dbReference type="GO" id="GO:0003824">
    <property type="term" value="F:catalytic activity"/>
    <property type="evidence" value="ECO:0007669"/>
    <property type="project" value="InterPro"/>
</dbReference>
<dbReference type="Pfam" id="PF15469">
    <property type="entry name" value="Sec5"/>
    <property type="match status" value="1"/>
</dbReference>
<reference evidence="7" key="1">
    <citation type="journal article" date="2009" name="Science">
        <title>The B73 maize genome: complexity, diversity, and dynamics.</title>
        <authorList>
            <person name="Schnable P.S."/>
            <person name="Ware D."/>
            <person name="Fulton R.S."/>
            <person name="Stein J.C."/>
            <person name="Wei F."/>
            <person name="Pasternak S."/>
            <person name="Liang C."/>
            <person name="Zhang J."/>
            <person name="Fulton L."/>
            <person name="Graves T.A."/>
            <person name="Minx P."/>
            <person name="Reily A.D."/>
            <person name="Courtney L."/>
            <person name="Kruchowski S.S."/>
            <person name="Tomlinson C."/>
            <person name="Strong C."/>
            <person name="Delehaunty K."/>
            <person name="Fronick C."/>
            <person name="Courtney B."/>
            <person name="Rock S.M."/>
            <person name="Belter E."/>
            <person name="Du F."/>
            <person name="Kim K."/>
            <person name="Abbott R.M."/>
            <person name="Cotton M."/>
            <person name="Levy A."/>
            <person name="Marchetto P."/>
            <person name="Ochoa K."/>
            <person name="Jackson S.M."/>
            <person name="Gillam B."/>
            <person name="Chen W."/>
            <person name="Yan L."/>
            <person name="Higginbotham J."/>
            <person name="Cardenas M."/>
            <person name="Waligorski J."/>
            <person name="Applebaum E."/>
            <person name="Phelps L."/>
            <person name="Falcone J."/>
            <person name="Kanchi K."/>
            <person name="Thane T."/>
            <person name="Scimone A."/>
            <person name="Thane N."/>
            <person name="Henke J."/>
            <person name="Wang T."/>
            <person name="Ruppert J."/>
            <person name="Shah N."/>
            <person name="Rotter K."/>
            <person name="Hodges J."/>
            <person name="Ingenthron E."/>
            <person name="Cordes M."/>
            <person name="Kohlberg S."/>
            <person name="Sgro J."/>
            <person name="Delgado B."/>
            <person name="Mead K."/>
            <person name="Chinwalla A."/>
            <person name="Leonard S."/>
            <person name="Crouse K."/>
            <person name="Collura K."/>
            <person name="Kudrna D."/>
            <person name="Currie J."/>
            <person name="He R."/>
            <person name="Angelova A."/>
            <person name="Rajasekar S."/>
            <person name="Mueller T."/>
            <person name="Lomeli R."/>
            <person name="Scara G."/>
            <person name="Ko A."/>
            <person name="Delaney K."/>
            <person name="Wissotski M."/>
            <person name="Lopez G."/>
            <person name="Campos D."/>
            <person name="Braidotti M."/>
            <person name="Ashley E."/>
            <person name="Golser W."/>
            <person name="Kim H."/>
            <person name="Lee S."/>
            <person name="Lin J."/>
            <person name="Dujmic Z."/>
            <person name="Kim W."/>
            <person name="Talag J."/>
            <person name="Zuccolo A."/>
            <person name="Fan C."/>
            <person name="Sebastian A."/>
            <person name="Kramer M."/>
            <person name="Spiegel L."/>
            <person name="Nascimento L."/>
            <person name="Zutavern T."/>
            <person name="Miller B."/>
            <person name="Ambroise C."/>
            <person name="Muller S."/>
            <person name="Spooner W."/>
            <person name="Narechania A."/>
            <person name="Ren L."/>
            <person name="Wei S."/>
            <person name="Kumari S."/>
            <person name="Faga B."/>
            <person name="Levy M.J."/>
            <person name="McMahan L."/>
            <person name="Van Buren P."/>
            <person name="Vaughn M.W."/>
            <person name="Ying K."/>
            <person name="Yeh C.-T."/>
            <person name="Emrich S.J."/>
            <person name="Jia Y."/>
            <person name="Kalyanaraman A."/>
            <person name="Hsia A.-P."/>
            <person name="Barbazuk W.B."/>
            <person name="Baucom R.S."/>
            <person name="Brutnell T.P."/>
            <person name="Carpita N.C."/>
            <person name="Chaparro C."/>
            <person name="Chia J.-M."/>
            <person name="Deragon J.-M."/>
            <person name="Estill J.C."/>
            <person name="Fu Y."/>
            <person name="Jeddeloh J.A."/>
            <person name="Han Y."/>
            <person name="Lee H."/>
            <person name="Li P."/>
            <person name="Lisch D.R."/>
            <person name="Liu S."/>
            <person name="Liu Z."/>
            <person name="Nagel D.H."/>
            <person name="McCann M.C."/>
            <person name="SanMiguel P."/>
            <person name="Myers A.M."/>
            <person name="Nettleton D."/>
            <person name="Nguyen J."/>
            <person name="Penning B.W."/>
            <person name="Ponnala L."/>
            <person name="Schneider K.L."/>
            <person name="Schwartz D.C."/>
            <person name="Sharma A."/>
            <person name="Soderlund C."/>
            <person name="Springer N.M."/>
            <person name="Sun Q."/>
            <person name="Wang H."/>
            <person name="Waterman M."/>
            <person name="Westerman R."/>
            <person name="Wolfgruber T.K."/>
            <person name="Yang L."/>
            <person name="Yu Y."/>
            <person name="Zhang L."/>
            <person name="Zhou S."/>
            <person name="Zhu Q."/>
            <person name="Bennetzen J.L."/>
            <person name="Dawe R.K."/>
            <person name="Jiang J."/>
            <person name="Jiang N."/>
            <person name="Presting G.G."/>
            <person name="Wessler S.R."/>
            <person name="Aluru S."/>
            <person name="Martienssen R.A."/>
            <person name="Clifton S.W."/>
            <person name="McCombie W.R."/>
            <person name="Wing R.A."/>
            <person name="Wilson R.K."/>
        </authorList>
    </citation>
    <scope>NUCLEOTIDE SEQUENCE [LARGE SCALE GENOMIC DNA]</scope>
    <source>
        <strain evidence="7">cv. B73</strain>
    </source>
</reference>
<comment type="subunit">
    <text evidence="4">Component of the exocyst complex.</text>
</comment>
<name>A0A804QMH1_MAIZE</name>
<evidence type="ECO:0000313" key="6">
    <source>
        <dbReference type="EnsemblPlants" id="Zm00001eb342060_P001"/>
    </source>
</evidence>
<organism evidence="6 7">
    <name type="scientific">Zea mays</name>
    <name type="common">Maize</name>
    <dbReference type="NCBI Taxonomy" id="4577"/>
    <lineage>
        <taxon>Eukaryota</taxon>
        <taxon>Viridiplantae</taxon>
        <taxon>Streptophyta</taxon>
        <taxon>Embryophyta</taxon>
        <taxon>Tracheophyta</taxon>
        <taxon>Spermatophyta</taxon>
        <taxon>Magnoliopsida</taxon>
        <taxon>Liliopsida</taxon>
        <taxon>Poales</taxon>
        <taxon>Poaceae</taxon>
        <taxon>PACMAD clade</taxon>
        <taxon>Panicoideae</taxon>
        <taxon>Andropogonodae</taxon>
        <taxon>Andropogoneae</taxon>
        <taxon>Tripsacinae</taxon>
        <taxon>Zea</taxon>
    </lineage>
</organism>
<feature type="domain" description="PLD phosphodiesterase" evidence="5">
    <location>
        <begin position="1"/>
        <end position="27"/>
    </location>
</feature>
<dbReference type="InterPro" id="IPR011042">
    <property type="entry name" value="6-blade_b-propeller_TolB-like"/>
</dbReference>
<dbReference type="InterPro" id="IPR039481">
    <property type="entry name" value="EXOC2/Sec5_N_dom"/>
</dbReference>
<keyword evidence="2 4" id="KW-0813">Transport</keyword>
<dbReference type="InParanoid" id="A0A804QMH1"/>
<dbReference type="PROSITE" id="PS50035">
    <property type="entry name" value="PLD"/>
    <property type="match status" value="1"/>
</dbReference>
<dbReference type="Proteomes" id="UP000007305">
    <property type="component" value="Chromosome 8"/>
</dbReference>